<dbReference type="InterPro" id="IPR027302">
    <property type="entry name" value="Gln_synth_N_conserv_site"/>
</dbReference>
<dbReference type="Pfam" id="PF00120">
    <property type="entry name" value="Gln-synt_C"/>
    <property type="match status" value="1"/>
</dbReference>
<dbReference type="InterPro" id="IPR008146">
    <property type="entry name" value="Gln_synth_cat_dom"/>
</dbReference>
<dbReference type="Proteomes" id="UP000178042">
    <property type="component" value="Unassembled WGS sequence"/>
</dbReference>
<dbReference type="Gene3D" id="3.30.590.10">
    <property type="entry name" value="Glutamine synthetase/guanido kinase, catalytic domain"/>
    <property type="match status" value="1"/>
</dbReference>
<comment type="cofactor">
    <cofactor evidence="1">
        <name>Mg(2+)</name>
        <dbReference type="ChEBI" id="CHEBI:18420"/>
    </cofactor>
</comment>
<name>A0A1F6DHP3_9BACT</name>
<evidence type="ECO:0000256" key="6">
    <source>
        <dbReference type="ARBA" id="ARBA00022842"/>
    </source>
</evidence>
<proteinExistence type="inferred from homology"/>
<gene>
    <name evidence="11" type="ORF">A3C86_03415</name>
</gene>
<evidence type="ECO:0000256" key="8">
    <source>
        <dbReference type="RuleBase" id="RU000384"/>
    </source>
</evidence>
<dbReference type="InterPro" id="IPR014746">
    <property type="entry name" value="Gln_synth/guanido_kin_cat_dom"/>
</dbReference>
<dbReference type="GO" id="GO:0004356">
    <property type="term" value="F:glutamine synthetase activity"/>
    <property type="evidence" value="ECO:0007669"/>
    <property type="project" value="UniProtKB-EC"/>
</dbReference>
<dbReference type="SUPFAM" id="SSF54368">
    <property type="entry name" value="Glutamine synthetase, N-terminal domain"/>
    <property type="match status" value="1"/>
</dbReference>
<comment type="catalytic activity">
    <reaction evidence="9">
        <text>L-glutamate + NH4(+) + ATP = L-glutamine + ADP + phosphate + H(+)</text>
        <dbReference type="Rhea" id="RHEA:16169"/>
        <dbReference type="ChEBI" id="CHEBI:15378"/>
        <dbReference type="ChEBI" id="CHEBI:28938"/>
        <dbReference type="ChEBI" id="CHEBI:29985"/>
        <dbReference type="ChEBI" id="CHEBI:30616"/>
        <dbReference type="ChEBI" id="CHEBI:43474"/>
        <dbReference type="ChEBI" id="CHEBI:58359"/>
        <dbReference type="ChEBI" id="CHEBI:456216"/>
        <dbReference type="EC" id="6.3.1.2"/>
    </reaction>
</comment>
<keyword evidence="5 9" id="KW-0067">ATP-binding</keyword>
<dbReference type="PROSITE" id="PS51987">
    <property type="entry name" value="GS_CATALYTIC"/>
    <property type="match status" value="1"/>
</dbReference>
<evidence type="ECO:0000256" key="2">
    <source>
        <dbReference type="ARBA" id="ARBA00009897"/>
    </source>
</evidence>
<comment type="similarity">
    <text evidence="2 7 8">Belongs to the glutamine synthetase family.</text>
</comment>
<evidence type="ECO:0000256" key="7">
    <source>
        <dbReference type="PROSITE-ProRule" id="PRU01331"/>
    </source>
</evidence>
<dbReference type="PROSITE" id="PS00181">
    <property type="entry name" value="GLNA_ATP"/>
    <property type="match status" value="1"/>
</dbReference>
<dbReference type="PANTHER" id="PTHR43785">
    <property type="entry name" value="GAMMA-GLUTAMYLPUTRESCINE SYNTHETASE"/>
    <property type="match status" value="1"/>
</dbReference>
<evidence type="ECO:0000256" key="3">
    <source>
        <dbReference type="ARBA" id="ARBA00022598"/>
    </source>
</evidence>
<dbReference type="InterPro" id="IPR008147">
    <property type="entry name" value="Gln_synt_N"/>
</dbReference>
<dbReference type="Gene3D" id="3.10.20.70">
    <property type="entry name" value="Glutamine synthetase, N-terminal domain"/>
    <property type="match status" value="1"/>
</dbReference>
<dbReference type="GO" id="GO:0006542">
    <property type="term" value="P:glutamine biosynthetic process"/>
    <property type="evidence" value="ECO:0007669"/>
    <property type="project" value="InterPro"/>
</dbReference>
<protein>
    <recommendedName>
        <fullName evidence="9">Glutamine synthetase</fullName>
        <ecNumber evidence="9">6.3.1.2</ecNumber>
    </recommendedName>
</protein>
<dbReference type="SMART" id="SM01230">
    <property type="entry name" value="Gln-synt_C"/>
    <property type="match status" value="1"/>
</dbReference>
<evidence type="ECO:0000313" key="11">
    <source>
        <dbReference type="EMBL" id="OGG60911.1"/>
    </source>
</evidence>
<dbReference type="InterPro" id="IPR027303">
    <property type="entry name" value="Gln_synth_gly_rich_site"/>
</dbReference>
<feature type="domain" description="GS catalytic" evidence="10">
    <location>
        <begin position="144"/>
        <end position="482"/>
    </location>
</feature>
<accession>A0A1F6DHP3</accession>
<dbReference type="InterPro" id="IPR036651">
    <property type="entry name" value="Gln_synt_N_sf"/>
</dbReference>
<reference evidence="11 12" key="1">
    <citation type="journal article" date="2016" name="Nat. Commun.">
        <title>Thousands of microbial genomes shed light on interconnected biogeochemical processes in an aquifer system.</title>
        <authorList>
            <person name="Anantharaman K."/>
            <person name="Brown C.T."/>
            <person name="Hug L.A."/>
            <person name="Sharon I."/>
            <person name="Castelle C.J."/>
            <person name="Probst A.J."/>
            <person name="Thomas B.C."/>
            <person name="Singh A."/>
            <person name="Wilkins M.J."/>
            <person name="Karaoz U."/>
            <person name="Brodie E.L."/>
            <person name="Williams K.H."/>
            <person name="Hubbard S.S."/>
            <person name="Banfield J.F."/>
        </authorList>
    </citation>
    <scope>NUCLEOTIDE SEQUENCE [LARGE SCALE GENOMIC DNA]</scope>
</reference>
<evidence type="ECO:0000256" key="5">
    <source>
        <dbReference type="ARBA" id="ARBA00022840"/>
    </source>
</evidence>
<evidence type="ECO:0000256" key="1">
    <source>
        <dbReference type="ARBA" id="ARBA00001946"/>
    </source>
</evidence>
<dbReference type="EC" id="6.3.1.2" evidence="9"/>
<sequence>MEEKNVKTGGLKNFLEIPYAKLEELNLKAKARGESASQAVLEKEYTEYLRKEKRIKAVTLCFTDIEGRLHMLDYDKEFLLDSLSNLTFDGSSIRGFTPQHESDLRLEIDWASIRYLPSDVFGPGKVIFFASVLNRDRTPYHSDFRSQLKLYTSILKHKENYTAYAACEIEGFVVDGINAEQSYAENGGFKLISSGGYYHSLPMDKLRMFIDSAAEAQRAMGFKNEKDHPEVAPSQFEMNYSYAEVVRAADNVQLYKLVCRQIARKFGMTATFLPKPITGINGSGMHTNFSISKNGKNIFHDPKGADNLSKIAWDFIYKLLNHAPDICLILNSSVNSYRRLDPHFEAPNQIKVSAIDRGSMIRIPIGNERTARIELRSVAPDANPYLVLYTMLKTGMEGQKLQKDNGKRERVRTLPDNINDAIADFKSSKFIAQILSEDSKEKFAAFKQVAADRSPKALGAKVKESEIIYHHEVTNQLLWNNF</sequence>
<organism evidence="11 12">
    <name type="scientific">Candidatus Kaiserbacteria bacterium RIFCSPHIGHO2_02_FULL_49_16</name>
    <dbReference type="NCBI Taxonomy" id="1798490"/>
    <lineage>
        <taxon>Bacteria</taxon>
        <taxon>Candidatus Kaiseribacteriota</taxon>
    </lineage>
</organism>
<dbReference type="PANTHER" id="PTHR43785:SF12">
    <property type="entry name" value="TYPE-1 GLUTAMINE SYNTHETASE 2"/>
    <property type="match status" value="1"/>
</dbReference>
<evidence type="ECO:0000313" key="12">
    <source>
        <dbReference type="Proteomes" id="UP000178042"/>
    </source>
</evidence>
<comment type="caution">
    <text evidence="11">The sequence shown here is derived from an EMBL/GenBank/DDBJ whole genome shotgun (WGS) entry which is preliminary data.</text>
</comment>
<dbReference type="SUPFAM" id="SSF55931">
    <property type="entry name" value="Glutamine synthetase/guanido kinase"/>
    <property type="match status" value="1"/>
</dbReference>
<dbReference type="Pfam" id="PF03951">
    <property type="entry name" value="Gln-synt_N"/>
    <property type="match status" value="1"/>
</dbReference>
<evidence type="ECO:0000259" key="10">
    <source>
        <dbReference type="PROSITE" id="PS51987"/>
    </source>
</evidence>
<keyword evidence="4 9" id="KW-0547">Nucleotide-binding</keyword>
<keyword evidence="3 9" id="KW-0436">Ligase</keyword>
<dbReference type="AlphaFoldDB" id="A0A1F6DHP3"/>
<evidence type="ECO:0000256" key="4">
    <source>
        <dbReference type="ARBA" id="ARBA00022741"/>
    </source>
</evidence>
<evidence type="ECO:0000256" key="9">
    <source>
        <dbReference type="RuleBase" id="RU004356"/>
    </source>
</evidence>
<dbReference type="EMBL" id="MFLD01000005">
    <property type="protein sequence ID" value="OGG60911.1"/>
    <property type="molecule type" value="Genomic_DNA"/>
</dbReference>
<dbReference type="PROSITE" id="PS00180">
    <property type="entry name" value="GLNA_1"/>
    <property type="match status" value="1"/>
</dbReference>
<keyword evidence="6" id="KW-0460">Magnesium</keyword>
<dbReference type="GO" id="GO:0005524">
    <property type="term" value="F:ATP binding"/>
    <property type="evidence" value="ECO:0007669"/>
    <property type="project" value="UniProtKB-KW"/>
</dbReference>